<accession>A0A1G8K7N4</accession>
<name>A0A1G8K7N4_9BACL</name>
<protein>
    <submittedName>
        <fullName evidence="2">Uncharacterized protein</fullName>
    </submittedName>
</protein>
<keyword evidence="1" id="KW-0812">Transmembrane</keyword>
<gene>
    <name evidence="2" type="ORF">SAMN05216192_10560</name>
</gene>
<reference evidence="3" key="1">
    <citation type="submission" date="2016-10" db="EMBL/GenBank/DDBJ databases">
        <authorList>
            <person name="Varghese N."/>
            <person name="Submissions S."/>
        </authorList>
    </citation>
    <scope>NUCLEOTIDE SEQUENCE [LARGE SCALE GENOMIC DNA]</scope>
    <source>
        <strain evidence="3">CGMCC 1.11012</strain>
    </source>
</reference>
<dbReference type="Proteomes" id="UP000199050">
    <property type="component" value="Unassembled WGS sequence"/>
</dbReference>
<sequence length="173" mass="18931">MRLNTFILNALVIVCLIIISACLNQEPAALSNNVTEAVSLANSYKRAELEADLPAAPEEITVQEQAKRDKIRSLTTAAFFDAPGNSKGYSPAPRLSFLKQHNLRITFISFTQINISEASVELTYTGTLRFGNTASDKLTLEGTIQLIKTRGTWKVDNDTYNAADISGLLNHPS</sequence>
<dbReference type="EMBL" id="FNDX01000005">
    <property type="protein sequence ID" value="SDI39413.1"/>
    <property type="molecule type" value="Genomic_DNA"/>
</dbReference>
<dbReference type="PROSITE" id="PS51257">
    <property type="entry name" value="PROKAR_LIPOPROTEIN"/>
    <property type="match status" value="1"/>
</dbReference>
<keyword evidence="3" id="KW-1185">Reference proteome</keyword>
<evidence type="ECO:0000313" key="2">
    <source>
        <dbReference type="EMBL" id="SDI39413.1"/>
    </source>
</evidence>
<evidence type="ECO:0000256" key="1">
    <source>
        <dbReference type="SAM" id="Phobius"/>
    </source>
</evidence>
<organism evidence="2 3">
    <name type="scientific">Paenibacillus typhae</name>
    <dbReference type="NCBI Taxonomy" id="1174501"/>
    <lineage>
        <taxon>Bacteria</taxon>
        <taxon>Bacillati</taxon>
        <taxon>Bacillota</taxon>
        <taxon>Bacilli</taxon>
        <taxon>Bacillales</taxon>
        <taxon>Paenibacillaceae</taxon>
        <taxon>Paenibacillus</taxon>
    </lineage>
</organism>
<keyword evidence="1" id="KW-1133">Transmembrane helix</keyword>
<keyword evidence="1" id="KW-0472">Membrane</keyword>
<evidence type="ECO:0000313" key="3">
    <source>
        <dbReference type="Proteomes" id="UP000199050"/>
    </source>
</evidence>
<dbReference type="AlphaFoldDB" id="A0A1G8K7N4"/>
<feature type="transmembrane region" description="Helical" evidence="1">
    <location>
        <begin position="6"/>
        <end position="23"/>
    </location>
</feature>
<proteinExistence type="predicted"/>